<dbReference type="EMBL" id="CP048685">
    <property type="protein sequence ID" value="QPJ61261.1"/>
    <property type="molecule type" value="Genomic_DNA"/>
</dbReference>
<reference evidence="4 5" key="1">
    <citation type="submission" date="2020-02" db="EMBL/GenBank/DDBJ databases">
        <title>Genomic and physiological characterization of two novel Nitrospinaceae genera.</title>
        <authorList>
            <person name="Mueller A.J."/>
            <person name="Jung M.-Y."/>
            <person name="Strachan C.R."/>
            <person name="Herbold C.W."/>
            <person name="Kirkegaard R.H."/>
            <person name="Daims H."/>
        </authorList>
    </citation>
    <scope>NUCLEOTIDE SEQUENCE [LARGE SCALE GENOMIC DNA]</scope>
    <source>
        <strain evidence="4">EB</strain>
    </source>
</reference>
<name>A0A7T0FZY4_9BACT</name>
<keyword evidence="1 2" id="KW-0129">CBS domain</keyword>
<dbReference type="Pfam" id="PF00571">
    <property type="entry name" value="CBS"/>
    <property type="match status" value="2"/>
</dbReference>
<accession>A0A7T0FZY4</accession>
<evidence type="ECO:0000259" key="3">
    <source>
        <dbReference type="PROSITE" id="PS51371"/>
    </source>
</evidence>
<gene>
    <name evidence="4" type="ORF">G3M70_04910</name>
</gene>
<sequence>MAKVAEFMSHQVFSISPDQHAHKAVEEMYQNGISALIVKKDDEDVGIFTKTDWMVLVLKGECDPKELKVSSLMTDIKHTIGKDETIARACAIIEEKNVRHIPVKEGNKIVGMFSVKDLEKYYLSLHKKTEF</sequence>
<evidence type="ECO:0000256" key="2">
    <source>
        <dbReference type="PROSITE-ProRule" id="PRU00703"/>
    </source>
</evidence>
<proteinExistence type="predicted"/>
<dbReference type="InterPro" id="IPR000644">
    <property type="entry name" value="CBS_dom"/>
</dbReference>
<dbReference type="AlphaFoldDB" id="A0A7T0FZY4"/>
<dbReference type="SUPFAM" id="SSF54631">
    <property type="entry name" value="CBS-domain pair"/>
    <property type="match status" value="1"/>
</dbReference>
<organism evidence="4 5">
    <name type="scientific">Candidatus Nitronauta litoralis</name>
    <dbReference type="NCBI Taxonomy" id="2705533"/>
    <lineage>
        <taxon>Bacteria</taxon>
        <taxon>Pseudomonadati</taxon>
        <taxon>Nitrospinota/Tectimicrobiota group</taxon>
        <taxon>Nitrospinota</taxon>
        <taxon>Nitrospinia</taxon>
        <taxon>Nitrospinales</taxon>
        <taxon>Nitrospinaceae</taxon>
        <taxon>Candidatus Nitronauta</taxon>
    </lineage>
</organism>
<evidence type="ECO:0000256" key="1">
    <source>
        <dbReference type="ARBA" id="ARBA00023122"/>
    </source>
</evidence>
<evidence type="ECO:0000313" key="5">
    <source>
        <dbReference type="Proteomes" id="UP000594688"/>
    </source>
</evidence>
<dbReference type="PANTHER" id="PTHR43080:SF2">
    <property type="entry name" value="CBS DOMAIN-CONTAINING PROTEIN"/>
    <property type="match status" value="1"/>
</dbReference>
<protein>
    <submittedName>
        <fullName evidence="4">CBS domain-containing protein</fullName>
    </submittedName>
</protein>
<dbReference type="PANTHER" id="PTHR43080">
    <property type="entry name" value="CBS DOMAIN-CONTAINING PROTEIN CBSX3, MITOCHONDRIAL"/>
    <property type="match status" value="1"/>
</dbReference>
<dbReference type="InterPro" id="IPR051257">
    <property type="entry name" value="Diverse_CBS-Domain"/>
</dbReference>
<dbReference type="Proteomes" id="UP000594688">
    <property type="component" value="Chromosome"/>
</dbReference>
<feature type="domain" description="CBS" evidence="3">
    <location>
        <begin position="73"/>
        <end position="128"/>
    </location>
</feature>
<dbReference type="InterPro" id="IPR046342">
    <property type="entry name" value="CBS_dom_sf"/>
</dbReference>
<evidence type="ECO:0000313" key="4">
    <source>
        <dbReference type="EMBL" id="QPJ61261.1"/>
    </source>
</evidence>
<dbReference type="Gene3D" id="3.10.580.10">
    <property type="entry name" value="CBS-domain"/>
    <property type="match status" value="1"/>
</dbReference>
<dbReference type="PROSITE" id="PS51371">
    <property type="entry name" value="CBS"/>
    <property type="match status" value="2"/>
</dbReference>
<feature type="domain" description="CBS" evidence="3">
    <location>
        <begin position="8"/>
        <end position="64"/>
    </location>
</feature>
<dbReference type="KEGG" id="nli:G3M70_04910"/>
<dbReference type="SMART" id="SM00116">
    <property type="entry name" value="CBS"/>
    <property type="match status" value="2"/>
</dbReference>